<dbReference type="GeneTree" id="ENSGT00940000170858"/>
<dbReference type="AlphaFoldDB" id="A0A3P8SBB5"/>
<dbReference type="InterPro" id="IPR050413">
    <property type="entry name" value="TCR_beta_variable"/>
</dbReference>
<evidence type="ECO:0000259" key="3">
    <source>
        <dbReference type="SMART" id="SM00406"/>
    </source>
</evidence>
<evidence type="ECO:0000256" key="1">
    <source>
        <dbReference type="ARBA" id="ARBA00022729"/>
    </source>
</evidence>
<feature type="domain" description="Immunoglobulin V-set" evidence="3">
    <location>
        <begin position="29"/>
        <end position="110"/>
    </location>
</feature>
<evidence type="ECO:0000313" key="5">
    <source>
        <dbReference type="Proteomes" id="UP000265080"/>
    </source>
</evidence>
<dbReference type="SUPFAM" id="SSF48726">
    <property type="entry name" value="Immunoglobulin"/>
    <property type="match status" value="1"/>
</dbReference>
<dbReference type="InterPro" id="IPR013106">
    <property type="entry name" value="Ig_V-set"/>
</dbReference>
<evidence type="ECO:0000313" key="4">
    <source>
        <dbReference type="Ensembl" id="ENSAPEP00000009953.1"/>
    </source>
</evidence>
<organism evidence="4 5">
    <name type="scientific">Amphiprion percula</name>
    <name type="common">Orange clownfish</name>
    <name type="synonym">Lutjanus percula</name>
    <dbReference type="NCBI Taxonomy" id="161767"/>
    <lineage>
        <taxon>Eukaryota</taxon>
        <taxon>Metazoa</taxon>
        <taxon>Chordata</taxon>
        <taxon>Craniata</taxon>
        <taxon>Vertebrata</taxon>
        <taxon>Euteleostomi</taxon>
        <taxon>Actinopterygii</taxon>
        <taxon>Neopterygii</taxon>
        <taxon>Teleostei</taxon>
        <taxon>Neoteleostei</taxon>
        <taxon>Acanthomorphata</taxon>
        <taxon>Ovalentaria</taxon>
        <taxon>Pomacentridae</taxon>
        <taxon>Amphiprion</taxon>
    </lineage>
</organism>
<dbReference type="Ensembl" id="ENSAPET00000010222.1">
    <property type="protein sequence ID" value="ENSAPEP00000009953.1"/>
    <property type="gene ID" value="ENSAPEG00000007142.1"/>
</dbReference>
<dbReference type="Proteomes" id="UP000265080">
    <property type="component" value="Chromosome 18"/>
</dbReference>
<dbReference type="STRING" id="161767.ENSAPEP00000009953"/>
<evidence type="ECO:0000256" key="2">
    <source>
        <dbReference type="ARBA" id="ARBA00022859"/>
    </source>
</evidence>
<dbReference type="SMART" id="SM00406">
    <property type="entry name" value="IGv"/>
    <property type="match status" value="1"/>
</dbReference>
<keyword evidence="1" id="KW-0732">Signal</keyword>
<protein>
    <recommendedName>
        <fullName evidence="3">Immunoglobulin V-set domain-containing protein</fullName>
    </recommendedName>
</protein>
<dbReference type="PANTHER" id="PTHR23268:SF102">
    <property type="entry name" value="IMMUNOGLOBULIN V-SET DOMAIN-CONTAINING PROTEIN"/>
    <property type="match status" value="1"/>
</dbReference>
<dbReference type="GO" id="GO:0005886">
    <property type="term" value="C:plasma membrane"/>
    <property type="evidence" value="ECO:0007669"/>
    <property type="project" value="TreeGrafter"/>
</dbReference>
<sequence length="126" mass="14402">MSAKDKMIFLLILCLTGNHLIIPLEMDLFIFIFCSHNKTDYFQMLWYQRSPGETAMKLIGYLYVSDPTVEEQYKDNFNIIGDLSGSSKKNGSLKIQVVGPEQGAVYYCAASKAQEREKTRWDESKG</sequence>
<keyword evidence="2" id="KW-0391">Immunity</keyword>
<proteinExistence type="predicted"/>
<accession>A0A3P8SBB5</accession>
<name>A0A3P8SBB5_AMPPE</name>
<dbReference type="InterPro" id="IPR013783">
    <property type="entry name" value="Ig-like_fold"/>
</dbReference>
<dbReference type="GO" id="GO:0007166">
    <property type="term" value="P:cell surface receptor signaling pathway"/>
    <property type="evidence" value="ECO:0007669"/>
    <property type="project" value="TreeGrafter"/>
</dbReference>
<dbReference type="InterPro" id="IPR036179">
    <property type="entry name" value="Ig-like_dom_sf"/>
</dbReference>
<reference evidence="4" key="3">
    <citation type="submission" date="2025-09" db="UniProtKB">
        <authorList>
            <consortium name="Ensembl"/>
        </authorList>
    </citation>
    <scope>IDENTIFICATION</scope>
</reference>
<reference evidence="4 5" key="1">
    <citation type="submission" date="2018-03" db="EMBL/GenBank/DDBJ databases">
        <title>Finding Nemo's genes: A chromosome-scale reference assembly of the genome of the orange clownfish Amphiprion percula.</title>
        <authorList>
            <person name="Lehmann R."/>
        </authorList>
    </citation>
    <scope>NUCLEOTIDE SEQUENCE</scope>
</reference>
<dbReference type="Pfam" id="PF07686">
    <property type="entry name" value="V-set"/>
    <property type="match status" value="1"/>
</dbReference>
<keyword evidence="5" id="KW-1185">Reference proteome</keyword>
<reference evidence="4" key="2">
    <citation type="submission" date="2025-08" db="UniProtKB">
        <authorList>
            <consortium name="Ensembl"/>
        </authorList>
    </citation>
    <scope>IDENTIFICATION</scope>
</reference>
<dbReference type="GO" id="GO:0002376">
    <property type="term" value="P:immune system process"/>
    <property type="evidence" value="ECO:0007669"/>
    <property type="project" value="UniProtKB-KW"/>
</dbReference>
<dbReference type="Gene3D" id="2.60.40.10">
    <property type="entry name" value="Immunoglobulins"/>
    <property type="match status" value="1"/>
</dbReference>
<dbReference type="PANTHER" id="PTHR23268">
    <property type="entry name" value="T-CELL RECEPTOR BETA CHAIN"/>
    <property type="match status" value="1"/>
</dbReference>